<dbReference type="Pfam" id="PF06250">
    <property type="entry name" value="YhcG_C"/>
    <property type="match status" value="1"/>
</dbReference>
<dbReference type="EMBL" id="NIRQ01000001">
    <property type="protein sequence ID" value="PHI12553.1"/>
    <property type="molecule type" value="Genomic_DNA"/>
</dbReference>
<dbReference type="Pfam" id="PF17761">
    <property type="entry name" value="DUF1016_N"/>
    <property type="match status" value="1"/>
</dbReference>
<gene>
    <name evidence="3" type="ORF">CBG59_01515</name>
</gene>
<dbReference type="PANTHER" id="PTHR30547">
    <property type="entry name" value="UNCHARACTERIZED PROTEIN YHCG-RELATED"/>
    <property type="match status" value="1"/>
</dbReference>
<evidence type="ECO:0008006" key="5">
    <source>
        <dbReference type="Google" id="ProtNLM"/>
    </source>
</evidence>
<dbReference type="RefSeq" id="WP_098993775.1">
    <property type="nucleotide sequence ID" value="NZ_CP084159.1"/>
</dbReference>
<reference evidence="3 4" key="1">
    <citation type="submission" date="2017-06" db="EMBL/GenBank/DDBJ databases">
        <title>Draft genome sequence of Fusobacterium nucleatum subsp. polymorphum KCOM 1330 (=ChDC F330).</title>
        <authorList>
            <person name="Kook J.-K."/>
            <person name="Park S.-N."/>
            <person name="Lim Y.K."/>
            <person name="Roh H."/>
        </authorList>
    </citation>
    <scope>NUCLEOTIDE SEQUENCE [LARGE SCALE GENOMIC DNA]</scope>
    <source>
        <strain evidence="4">KCOM 1330 (ChDC F330)</strain>
    </source>
</reference>
<dbReference type="GO" id="GO:0003676">
    <property type="term" value="F:nucleic acid binding"/>
    <property type="evidence" value="ECO:0007669"/>
    <property type="project" value="InterPro"/>
</dbReference>
<dbReference type="AlphaFoldDB" id="A0A2C6C7Y9"/>
<dbReference type="PANTHER" id="PTHR30547:SF5">
    <property type="entry name" value="NUCLEASE YHCG-RELATED"/>
    <property type="match status" value="1"/>
</dbReference>
<dbReference type="Gene3D" id="3.40.1350.10">
    <property type="match status" value="1"/>
</dbReference>
<organism evidence="3 4">
    <name type="scientific">Fusobacterium nucleatum subsp. polymorphum</name>
    <name type="common">Fusobacterium polymorphum</name>
    <dbReference type="NCBI Taxonomy" id="76857"/>
    <lineage>
        <taxon>Bacteria</taxon>
        <taxon>Fusobacteriati</taxon>
        <taxon>Fusobacteriota</taxon>
        <taxon>Fusobacteriia</taxon>
        <taxon>Fusobacteriales</taxon>
        <taxon>Fusobacteriaceae</taxon>
        <taxon>Fusobacterium</taxon>
    </lineage>
</organism>
<dbReference type="InterPro" id="IPR011856">
    <property type="entry name" value="tRNA_endonuc-like_dom_sf"/>
</dbReference>
<feature type="domain" description="YhcG N-terminal" evidence="2">
    <location>
        <begin position="12"/>
        <end position="148"/>
    </location>
</feature>
<proteinExistence type="predicted"/>
<dbReference type="InterPro" id="IPR053148">
    <property type="entry name" value="PD-DEXK-like_domain"/>
</dbReference>
<accession>A0A2C6C7Y9</accession>
<feature type="domain" description="YhcG PDDEXK nuclease" evidence="1">
    <location>
        <begin position="172"/>
        <end position="324"/>
    </location>
</feature>
<evidence type="ECO:0000313" key="4">
    <source>
        <dbReference type="Proteomes" id="UP000221852"/>
    </source>
</evidence>
<dbReference type="InterPro" id="IPR041527">
    <property type="entry name" value="YhcG_N"/>
</dbReference>
<dbReference type="InterPro" id="IPR009362">
    <property type="entry name" value="YhcG_C"/>
</dbReference>
<protein>
    <recommendedName>
        <fullName evidence="5">DUF1016 domain-containing protein</fullName>
    </recommendedName>
</protein>
<name>A0A2C6C7Y9_FUSNP</name>
<dbReference type="Proteomes" id="UP000221852">
    <property type="component" value="Unassembled WGS sequence"/>
</dbReference>
<comment type="caution">
    <text evidence="3">The sequence shown here is derived from an EMBL/GenBank/DDBJ whole genome shotgun (WGS) entry which is preliminary data.</text>
</comment>
<sequence>MKLEIKKDIYAEIHELLSKARQNIISNINSTMTKTYFLIGKRIVEEEQNGNKRAEYGKNLIKILSEKLTKEFGKGFSETNLEQMRKFFKVYGIPQTLSEEFQLSWSHYLILMRIENINARNFYEIEAIQNNWSLRELKRQVNSALYERLVLSKDKEKVKELSVKGQIIEKPQDIIKDPYILEFLGLDEKSDYSENKLETEIIDKLEMFLLELGKGFTFVGRQVRFTFDERHFRVDLVFYNRLLKCFVLIDLKIGEVTHQDLGQMQMYVNYYDRCVKLPDENDAIGIIICKDKNDTLVKLTLPKDNNQIFASRYTTILPSLEEFKKIVEE</sequence>
<evidence type="ECO:0000259" key="2">
    <source>
        <dbReference type="Pfam" id="PF17761"/>
    </source>
</evidence>
<evidence type="ECO:0000313" key="3">
    <source>
        <dbReference type="EMBL" id="PHI12553.1"/>
    </source>
</evidence>
<evidence type="ECO:0000259" key="1">
    <source>
        <dbReference type="Pfam" id="PF06250"/>
    </source>
</evidence>